<keyword evidence="2" id="KW-1185">Reference proteome</keyword>
<sequence length="428" mass="47060">MKHIAIILWLAILLFAGISFTSCVKDSGFKKTKKFTPVFSTSEQVRASIKSDAAEDVAHPGKLFVMGNYIFLNEAGRGVHIIDNTNPSAPVNKAFIHIPGNGDISVKENILYADCFTDLMAIDISDPNNVKLKNVIPNIFPDRQWVMGYQVTGNTIITDWVTTDTTIDITVSENNGIWKDGSYYAPIYYSVNDVFFYALAPNASSSSPSKGMAGSMSRFALMNDYLYAVTFSKLNVIDVRESPDPKWMKTVDLGNSIETIFPYKNKLFIGASNGMQIYDASNPASPSKLGSFGHVTSCDPVIADDKYAFVTLYAGSTCGGNMNQLHVLDIKDLTQPVEIKSYDLTNPKGLSKDGNYLFICDGIDGLRVFDASDVKNIKLIKRVEIPDAVDVISFNNIAIVAGSDGLYQCDYSDINNTHIISKITLRKN</sequence>
<name>A0ABV3ZLI8_9BACT</name>
<dbReference type="InterPro" id="IPR013211">
    <property type="entry name" value="LVIVD"/>
</dbReference>
<organism evidence="1 2">
    <name type="scientific">Danxiaibacter flavus</name>
    <dbReference type="NCBI Taxonomy" id="3049108"/>
    <lineage>
        <taxon>Bacteria</taxon>
        <taxon>Pseudomonadati</taxon>
        <taxon>Bacteroidota</taxon>
        <taxon>Chitinophagia</taxon>
        <taxon>Chitinophagales</taxon>
        <taxon>Chitinophagaceae</taxon>
        <taxon>Danxiaibacter</taxon>
    </lineage>
</organism>
<dbReference type="RefSeq" id="WP_369330736.1">
    <property type="nucleotide sequence ID" value="NZ_JAULBC010000006.1"/>
</dbReference>
<accession>A0ABV3ZLI8</accession>
<dbReference type="SUPFAM" id="SSF75011">
    <property type="entry name" value="3-carboxy-cis,cis-mucoante lactonizing enzyme"/>
    <property type="match status" value="1"/>
</dbReference>
<comment type="caution">
    <text evidence="1">The sequence shown here is derived from an EMBL/GenBank/DDBJ whole genome shotgun (WGS) entry which is preliminary data.</text>
</comment>
<dbReference type="Pfam" id="PF08309">
    <property type="entry name" value="LVIVD"/>
    <property type="match status" value="5"/>
</dbReference>
<dbReference type="Proteomes" id="UP001560573">
    <property type="component" value="Unassembled WGS sequence"/>
</dbReference>
<protein>
    <recommendedName>
        <fullName evidence="3">LVIVD repeat-containing protein</fullName>
    </recommendedName>
</protein>
<dbReference type="PROSITE" id="PS51257">
    <property type="entry name" value="PROKAR_LIPOPROTEIN"/>
    <property type="match status" value="1"/>
</dbReference>
<evidence type="ECO:0008006" key="3">
    <source>
        <dbReference type="Google" id="ProtNLM"/>
    </source>
</evidence>
<proteinExistence type="predicted"/>
<gene>
    <name evidence="1" type="ORF">QTN47_17605</name>
</gene>
<reference evidence="1 2" key="1">
    <citation type="submission" date="2023-07" db="EMBL/GenBank/DDBJ databases">
        <authorList>
            <person name="Lian W.-H."/>
        </authorList>
    </citation>
    <scope>NUCLEOTIDE SEQUENCE [LARGE SCALE GENOMIC DNA]</scope>
    <source>
        <strain evidence="1 2">SYSU DXS3180</strain>
    </source>
</reference>
<evidence type="ECO:0000313" key="1">
    <source>
        <dbReference type="EMBL" id="MEX6689329.1"/>
    </source>
</evidence>
<dbReference type="EMBL" id="JAULBC010000006">
    <property type="protein sequence ID" value="MEX6689329.1"/>
    <property type="molecule type" value="Genomic_DNA"/>
</dbReference>
<evidence type="ECO:0000313" key="2">
    <source>
        <dbReference type="Proteomes" id="UP001560573"/>
    </source>
</evidence>